<dbReference type="GO" id="GO:0004301">
    <property type="term" value="F:epoxide hydrolase activity"/>
    <property type="evidence" value="ECO:0007669"/>
    <property type="project" value="TreeGrafter"/>
</dbReference>
<dbReference type="InterPro" id="IPR016292">
    <property type="entry name" value="Epoxide_hydrolase"/>
</dbReference>
<protein>
    <submittedName>
        <fullName evidence="5">Putative epoxide hydrolase</fullName>
    </submittedName>
</protein>
<dbReference type="InterPro" id="IPR000639">
    <property type="entry name" value="Epox_hydrolase-like"/>
</dbReference>
<dbReference type="AlphaFoldDB" id="A0A0N1HV40"/>
<dbReference type="Proteomes" id="UP000038010">
    <property type="component" value="Unassembled WGS sequence"/>
</dbReference>
<dbReference type="SUPFAM" id="SSF53474">
    <property type="entry name" value="alpha/beta-Hydrolases"/>
    <property type="match status" value="1"/>
</dbReference>
<proteinExistence type="inferred from homology"/>
<evidence type="ECO:0000259" key="4">
    <source>
        <dbReference type="Pfam" id="PF06441"/>
    </source>
</evidence>
<feature type="domain" description="Epoxide hydrolase N-terminal" evidence="4">
    <location>
        <begin position="19"/>
        <end position="133"/>
    </location>
</feature>
<dbReference type="GeneID" id="28740196"/>
<dbReference type="STRING" id="1664694.A0A0N1HV40"/>
<organism evidence="5 6">
    <name type="scientific">Cyphellophora attinorum</name>
    <dbReference type="NCBI Taxonomy" id="1664694"/>
    <lineage>
        <taxon>Eukaryota</taxon>
        <taxon>Fungi</taxon>
        <taxon>Dikarya</taxon>
        <taxon>Ascomycota</taxon>
        <taxon>Pezizomycotina</taxon>
        <taxon>Eurotiomycetes</taxon>
        <taxon>Chaetothyriomycetidae</taxon>
        <taxon>Chaetothyriales</taxon>
        <taxon>Cyphellophoraceae</taxon>
        <taxon>Cyphellophora</taxon>
    </lineage>
</organism>
<dbReference type="VEuPathDB" id="FungiDB:AB675_7910"/>
<dbReference type="PIRSF" id="PIRSF001112">
    <property type="entry name" value="Epoxide_hydrolase"/>
    <property type="match status" value="1"/>
</dbReference>
<gene>
    <name evidence="5" type="ORF">AB675_7910</name>
</gene>
<feature type="active site" description="Proton donor" evidence="3">
    <location>
        <position position="323"/>
    </location>
</feature>
<comment type="caution">
    <text evidence="5">The sequence shown here is derived from an EMBL/GenBank/DDBJ whole genome shotgun (WGS) entry which is preliminary data.</text>
</comment>
<comment type="similarity">
    <text evidence="1">Belongs to the peptidase S33 family.</text>
</comment>
<name>A0A0N1HV40_9EURO</name>
<feature type="active site" description="Nucleophile" evidence="3">
    <location>
        <position position="202"/>
    </location>
</feature>
<dbReference type="PRINTS" id="PR00412">
    <property type="entry name" value="EPOXHYDRLASE"/>
</dbReference>
<dbReference type="GO" id="GO:0097176">
    <property type="term" value="P:epoxide metabolic process"/>
    <property type="evidence" value="ECO:0007669"/>
    <property type="project" value="TreeGrafter"/>
</dbReference>
<accession>A0A0N1HV40</accession>
<evidence type="ECO:0000256" key="1">
    <source>
        <dbReference type="ARBA" id="ARBA00010088"/>
    </source>
</evidence>
<sequence>MATDKPFGSLPKNADSSSVKPFTVEFPEDEVKRMIDLLKLTRVAEPVYENSLAGDDRRLGLRRDWLVEAKRIWETEFDWRKSEDHINSFPNYKAKISDKLGEFDVHFAALFSSREDAIPIVLLHGWPGSFLEFLPLLSLLKKKYGSPEKLPYHVVVPSLPGYGFSSYQPVEHDFAQADCGRVIDALMRQLGFGGGYVAQGGDVGSRVARVMGVEQEACKAVHVNMCLMTDEKKMDMSALTESEKAGIERWKNWRATGMAYAIEQATKPATLGFVLTSNPLATLAWIGEKFLDWTDEDPSIPAILEAASLYYLTACTHSNIWSYRHSFTAGSKGHDHPDVFIPKPMGYSLFPKEIQPAPVSWVKQTGNLVWSNVHDKGGHFAAFEQPELLLGDVEAFVAEVWKK</sequence>
<reference evidence="5 6" key="1">
    <citation type="submission" date="2015-06" db="EMBL/GenBank/DDBJ databases">
        <title>Draft genome of the ant-associated black yeast Phialophora attae CBS 131958.</title>
        <authorList>
            <person name="Moreno L.F."/>
            <person name="Stielow B.J."/>
            <person name="de Hoog S."/>
            <person name="Vicente V.A."/>
            <person name="Weiss V.A."/>
            <person name="de Vries M."/>
            <person name="Cruz L.M."/>
            <person name="Souza E.M."/>
        </authorList>
    </citation>
    <scope>NUCLEOTIDE SEQUENCE [LARGE SCALE GENOMIC DNA]</scope>
    <source>
        <strain evidence="5 6">CBS 131958</strain>
    </source>
</reference>
<dbReference type="PANTHER" id="PTHR21661:SF39">
    <property type="entry name" value="HYDROLASE, PUTATIVE (AFU_ORTHOLOGUE AFUA_3G08960)-RELATED"/>
    <property type="match status" value="1"/>
</dbReference>
<dbReference type="EMBL" id="LFJN01000010">
    <property type="protein sequence ID" value="KPI41032.1"/>
    <property type="molecule type" value="Genomic_DNA"/>
</dbReference>
<dbReference type="InterPro" id="IPR029058">
    <property type="entry name" value="AB_hydrolase_fold"/>
</dbReference>
<evidence type="ECO:0000313" key="5">
    <source>
        <dbReference type="EMBL" id="KPI41032.1"/>
    </source>
</evidence>
<feature type="active site" description="Proton acceptor" evidence="3">
    <location>
        <position position="379"/>
    </location>
</feature>
<keyword evidence="2 5" id="KW-0378">Hydrolase</keyword>
<dbReference type="PANTHER" id="PTHR21661">
    <property type="entry name" value="EPOXIDE HYDROLASE 1-RELATED"/>
    <property type="match status" value="1"/>
</dbReference>
<keyword evidence="6" id="KW-1185">Reference proteome</keyword>
<evidence type="ECO:0000313" key="6">
    <source>
        <dbReference type="Proteomes" id="UP000038010"/>
    </source>
</evidence>
<evidence type="ECO:0000256" key="2">
    <source>
        <dbReference type="ARBA" id="ARBA00022801"/>
    </source>
</evidence>
<dbReference type="OrthoDB" id="7130006at2759"/>
<evidence type="ECO:0000256" key="3">
    <source>
        <dbReference type="PIRSR" id="PIRSR001112-1"/>
    </source>
</evidence>
<dbReference type="RefSeq" id="XP_018000995.1">
    <property type="nucleotide sequence ID" value="XM_018148316.1"/>
</dbReference>
<dbReference type="InterPro" id="IPR010497">
    <property type="entry name" value="Epoxide_hydro_N"/>
</dbReference>
<dbReference type="Pfam" id="PF06441">
    <property type="entry name" value="EHN"/>
    <property type="match status" value="1"/>
</dbReference>
<dbReference type="Gene3D" id="3.40.50.1820">
    <property type="entry name" value="alpha/beta hydrolase"/>
    <property type="match status" value="1"/>
</dbReference>